<organismHost>
    <name type="scientific">Dianthus barbatus</name>
    <dbReference type="NCBI Taxonomy" id="278075"/>
</organismHost>
<organismHost>
    <name type="scientific">Saponaria officinalis</name>
    <name type="common">Common soapwort</name>
    <name type="synonym">Lychnis saponaria</name>
    <dbReference type="NCBI Taxonomy" id="3572"/>
</organismHost>
<sequence>MPSANLHLIVLTGVIGLMLLIRLRCIFTSTFSLPPLVTLNQIIALSFCGLLLNSISRAERACYYNYSVDSSKQQHISISTPNGK</sequence>
<organism evidence="2">
    <name type="scientific">Carnation mottle virus</name>
    <name type="common">CarMV</name>
    <dbReference type="NCBI Taxonomy" id="11986"/>
    <lineage>
        <taxon>Viruses</taxon>
        <taxon>Riboviria</taxon>
        <taxon>Orthornavirae</taxon>
        <taxon>Kitrinoviricota</taxon>
        <taxon>Tolucaviricetes</taxon>
        <taxon>Tolivirales</taxon>
        <taxon>Tombusviridae</taxon>
        <taxon>Procedovirinae</taxon>
        <taxon>Alphacarmovirus</taxon>
        <taxon>Alphacarmovirus dianthi</taxon>
    </lineage>
</organism>
<organismHost>
    <name type="scientific">Begonia</name>
    <dbReference type="NCBI Taxonomy" id="3681"/>
</organismHost>
<name>A0A8E8KRT4_CARMV</name>
<organismHost>
    <name type="scientific">Malus domestica</name>
    <name type="common">Apple</name>
    <name type="synonym">Pyrus malus</name>
    <dbReference type="NCBI Taxonomy" id="3750"/>
</organismHost>
<evidence type="ECO:0000313" key="2">
    <source>
        <dbReference type="EMBL" id="QWC36220.1"/>
    </source>
</evidence>
<keyword evidence="1" id="KW-0812">Transmembrane</keyword>
<dbReference type="EMBL" id="MT682299">
    <property type="protein sequence ID" value="QWC36220.1"/>
    <property type="molecule type" value="Genomic_RNA"/>
</dbReference>
<feature type="transmembrane region" description="Helical" evidence="1">
    <location>
        <begin position="35"/>
        <end position="55"/>
    </location>
</feature>
<organismHost>
    <name type="scientific">Dianthus chinensis</name>
    <name type="common">rainbow pink</name>
    <dbReference type="NCBI Taxonomy" id="118431"/>
</organismHost>
<proteinExistence type="predicted"/>
<feature type="transmembrane region" description="Helical" evidence="1">
    <location>
        <begin position="6"/>
        <end position="23"/>
    </location>
</feature>
<accession>A0A8E8KRT4</accession>
<keyword evidence="1" id="KW-1133">Transmembrane helix</keyword>
<gene>
    <name evidence="2" type="primary">ORF2</name>
</gene>
<protein>
    <submittedName>
        <fullName evidence="2">Movement protein 2</fullName>
    </submittedName>
</protein>
<organismHost>
    <name type="scientific">Dianthus superbus</name>
    <dbReference type="NCBI Taxonomy" id="288950"/>
</organismHost>
<reference evidence="2" key="1">
    <citation type="submission" date="2020-06" db="EMBL/GenBank/DDBJ databases">
        <authorList>
            <person name="Knierim D."/>
            <person name="Margaria P."/>
            <person name="Menzel W."/>
            <person name="Winter S."/>
        </authorList>
    </citation>
    <scope>NUCLEOTIDE SEQUENCE</scope>
    <source>
        <strain evidence="2">DSMZ PV-0086</strain>
    </source>
</reference>
<organismHost>
    <name type="scientific">Dianthus caryophyllus</name>
    <name type="common">Carnation</name>
    <name type="synonym">Clove pink</name>
    <dbReference type="NCBI Taxonomy" id="3570"/>
</organismHost>
<keyword evidence="1" id="KW-0472">Membrane</keyword>
<evidence type="ECO:0000256" key="1">
    <source>
        <dbReference type="SAM" id="Phobius"/>
    </source>
</evidence>